<dbReference type="GO" id="GO:0003855">
    <property type="term" value="F:3-dehydroquinate dehydratase activity"/>
    <property type="evidence" value="ECO:0007669"/>
    <property type="project" value="UniProtKB-UniRule"/>
</dbReference>
<dbReference type="Pfam" id="PF01220">
    <property type="entry name" value="DHquinase_II"/>
    <property type="match status" value="1"/>
</dbReference>
<proteinExistence type="inferred from homology"/>
<dbReference type="HAMAP" id="MF_00169">
    <property type="entry name" value="AroQ"/>
    <property type="match status" value="1"/>
</dbReference>
<dbReference type="UniPathway" id="UPA00053">
    <property type="reaction ID" value="UER00086"/>
</dbReference>
<evidence type="ECO:0000313" key="13">
    <source>
        <dbReference type="Proteomes" id="UP000032431"/>
    </source>
</evidence>
<dbReference type="GO" id="GO:0009073">
    <property type="term" value="P:aromatic amino acid family biosynthetic process"/>
    <property type="evidence" value="ECO:0007669"/>
    <property type="project" value="UniProtKB-KW"/>
</dbReference>
<keyword evidence="7 8" id="KW-0456">Lyase</keyword>
<dbReference type="GO" id="GO:0009423">
    <property type="term" value="P:chorismate biosynthetic process"/>
    <property type="evidence" value="ECO:0007669"/>
    <property type="project" value="UniProtKB-UniRule"/>
</dbReference>
<comment type="function">
    <text evidence="8">Catalyzes a trans-dehydration via an enolate intermediate.</text>
</comment>
<dbReference type="SUPFAM" id="SSF52304">
    <property type="entry name" value="Type II 3-dehydroquinate dehydratase"/>
    <property type="match status" value="1"/>
</dbReference>
<feature type="binding site" evidence="8 10">
    <location>
        <position position="79"/>
    </location>
    <ligand>
        <name>substrate</name>
    </ligand>
</feature>
<evidence type="ECO:0000256" key="5">
    <source>
        <dbReference type="ARBA" id="ARBA00012060"/>
    </source>
</evidence>
<dbReference type="STRING" id="29343.CCDG5_0481"/>
<dbReference type="InterPro" id="IPR001874">
    <property type="entry name" value="DHquinase_II"/>
</dbReference>
<gene>
    <name evidence="8" type="primary">aroQ</name>
    <name evidence="12" type="ORF">CCDG5_0481</name>
</gene>
<reference evidence="13" key="1">
    <citation type="submission" date="2014-07" db="EMBL/GenBank/DDBJ databases">
        <authorList>
            <person name="Wibberg D."/>
        </authorList>
    </citation>
    <scope>NUCLEOTIDE SEQUENCE [LARGE SCALE GENOMIC DNA]</scope>
    <source>
        <strain evidence="13">DG5</strain>
    </source>
</reference>
<dbReference type="NCBIfam" id="NF003806">
    <property type="entry name" value="PRK05395.1-3"/>
    <property type="match status" value="1"/>
</dbReference>
<dbReference type="CDD" id="cd00466">
    <property type="entry name" value="DHQase_II"/>
    <property type="match status" value="1"/>
</dbReference>
<evidence type="ECO:0000256" key="11">
    <source>
        <dbReference type="PIRSR" id="PIRSR001399-3"/>
    </source>
</evidence>
<evidence type="ECO:0000256" key="8">
    <source>
        <dbReference type="HAMAP-Rule" id="MF_00169"/>
    </source>
</evidence>
<feature type="binding site" evidence="8 10">
    <location>
        <position position="85"/>
    </location>
    <ligand>
        <name>substrate</name>
    </ligand>
</feature>
<protein>
    <recommendedName>
        <fullName evidence="5 8">3-dehydroquinate dehydratase</fullName>
        <shortName evidence="8">3-dehydroquinase</shortName>
        <ecNumber evidence="5 8">4.2.1.10</ecNumber>
    </recommendedName>
    <alternativeName>
        <fullName evidence="8">Type II DHQase</fullName>
    </alternativeName>
</protein>
<sequence>MSMLNKRKVLVIHGPNLNLLGERETGIYGKDTIDNINAEIMHKAQELGLECEIYQSNSEGDIIDRLHSARGDFDGVVINAGAYTHYSIAIRDAIAAIKIPCVEVHMSNVYAREEFRRHSVIAPVCAGSIVGFGKNSYILALNGLKDLL</sequence>
<dbReference type="Gene3D" id="3.40.50.9100">
    <property type="entry name" value="Dehydroquinase, class II"/>
    <property type="match status" value="1"/>
</dbReference>
<keyword evidence="13" id="KW-1185">Reference proteome</keyword>
<feature type="binding site" evidence="8 10">
    <location>
        <begin position="106"/>
        <end position="107"/>
    </location>
    <ligand>
        <name>substrate</name>
    </ligand>
</feature>
<evidence type="ECO:0000313" key="12">
    <source>
        <dbReference type="EMBL" id="CDZ23619.1"/>
    </source>
</evidence>
<evidence type="ECO:0000256" key="4">
    <source>
        <dbReference type="ARBA" id="ARBA00011193"/>
    </source>
</evidence>
<comment type="catalytic activity">
    <reaction evidence="1 8">
        <text>3-dehydroquinate = 3-dehydroshikimate + H2O</text>
        <dbReference type="Rhea" id="RHEA:21096"/>
        <dbReference type="ChEBI" id="CHEBI:15377"/>
        <dbReference type="ChEBI" id="CHEBI:16630"/>
        <dbReference type="ChEBI" id="CHEBI:32364"/>
        <dbReference type="EC" id="4.2.1.10"/>
    </reaction>
</comment>
<dbReference type="GO" id="GO:0008652">
    <property type="term" value="P:amino acid biosynthetic process"/>
    <property type="evidence" value="ECO:0007669"/>
    <property type="project" value="UniProtKB-KW"/>
</dbReference>
<name>A0A078KR66_9FIRM</name>
<keyword evidence="6 8" id="KW-0057">Aromatic amino acid biosynthesis</keyword>
<feature type="site" description="Transition state stabilizer" evidence="8 11">
    <location>
        <position position="23"/>
    </location>
</feature>
<dbReference type="NCBIfam" id="NF003805">
    <property type="entry name" value="PRK05395.1-2"/>
    <property type="match status" value="1"/>
</dbReference>
<dbReference type="Proteomes" id="UP000032431">
    <property type="component" value="Chromosome I"/>
</dbReference>
<dbReference type="PIRSF" id="PIRSF001399">
    <property type="entry name" value="DHquinase_II"/>
    <property type="match status" value="1"/>
</dbReference>
<dbReference type="HOGENOM" id="CLU_090968_2_0_9"/>
<feature type="active site" description="Proton donor" evidence="8 9">
    <location>
        <position position="105"/>
    </location>
</feature>
<evidence type="ECO:0000256" key="3">
    <source>
        <dbReference type="ARBA" id="ARBA00011037"/>
    </source>
</evidence>
<dbReference type="PANTHER" id="PTHR21272">
    <property type="entry name" value="CATABOLIC 3-DEHYDROQUINASE"/>
    <property type="match status" value="1"/>
</dbReference>
<feature type="binding site" evidence="8 10">
    <location>
        <position position="116"/>
    </location>
    <ligand>
        <name>substrate</name>
    </ligand>
</feature>
<dbReference type="KEGG" id="ccel:CCDG5_0481"/>
<dbReference type="GO" id="GO:0019631">
    <property type="term" value="P:quinate catabolic process"/>
    <property type="evidence" value="ECO:0007669"/>
    <property type="project" value="TreeGrafter"/>
</dbReference>
<accession>A0A078KR66</accession>
<evidence type="ECO:0000256" key="7">
    <source>
        <dbReference type="ARBA" id="ARBA00023239"/>
    </source>
</evidence>
<dbReference type="EC" id="4.2.1.10" evidence="5 8"/>
<keyword evidence="8" id="KW-0028">Amino-acid biosynthesis</keyword>
<organism evidence="12 13">
    <name type="scientific">[Clostridium] cellulosi</name>
    <dbReference type="NCBI Taxonomy" id="29343"/>
    <lineage>
        <taxon>Bacteria</taxon>
        <taxon>Bacillati</taxon>
        <taxon>Bacillota</taxon>
        <taxon>Clostridia</taxon>
        <taxon>Eubacteriales</taxon>
        <taxon>Oscillospiraceae</taxon>
        <taxon>Oscillospiraceae incertae sedis</taxon>
    </lineage>
</organism>
<comment type="pathway">
    <text evidence="2 8">Metabolic intermediate biosynthesis; chorismate biosynthesis; chorismate from D-erythrose 4-phosphate and phosphoenolpyruvate: step 3/7.</text>
</comment>
<dbReference type="PATRIC" id="fig|29343.3.peg.504"/>
<dbReference type="InterPro" id="IPR018509">
    <property type="entry name" value="DHquinase_II_CS"/>
</dbReference>
<evidence type="ECO:0000256" key="10">
    <source>
        <dbReference type="PIRSR" id="PIRSR001399-2"/>
    </source>
</evidence>
<dbReference type="NCBIfam" id="NF003807">
    <property type="entry name" value="PRK05395.1-4"/>
    <property type="match status" value="1"/>
</dbReference>
<evidence type="ECO:0000256" key="9">
    <source>
        <dbReference type="PIRSR" id="PIRSR001399-1"/>
    </source>
</evidence>
<comment type="subunit">
    <text evidence="4 8">Homododecamer.</text>
</comment>
<dbReference type="EMBL" id="LM995447">
    <property type="protein sequence ID" value="CDZ23619.1"/>
    <property type="molecule type" value="Genomic_DNA"/>
</dbReference>
<dbReference type="PANTHER" id="PTHR21272:SF3">
    <property type="entry name" value="CATABOLIC 3-DEHYDROQUINASE"/>
    <property type="match status" value="1"/>
</dbReference>
<dbReference type="PROSITE" id="PS01029">
    <property type="entry name" value="DEHYDROQUINASE_II"/>
    <property type="match status" value="1"/>
</dbReference>
<comment type="similarity">
    <text evidence="3 8">Belongs to the type-II 3-dehydroquinase family.</text>
</comment>
<feature type="binding site" evidence="8 10">
    <location>
        <position position="92"/>
    </location>
    <ligand>
        <name>substrate</name>
    </ligand>
</feature>
<evidence type="ECO:0000256" key="2">
    <source>
        <dbReference type="ARBA" id="ARBA00004902"/>
    </source>
</evidence>
<dbReference type="NCBIfam" id="TIGR01088">
    <property type="entry name" value="aroQ"/>
    <property type="match status" value="1"/>
</dbReference>
<dbReference type="InterPro" id="IPR036441">
    <property type="entry name" value="DHquinase_II_sf"/>
</dbReference>
<feature type="active site" description="Proton acceptor" evidence="8 9">
    <location>
        <position position="28"/>
    </location>
</feature>
<evidence type="ECO:0000256" key="1">
    <source>
        <dbReference type="ARBA" id="ARBA00001864"/>
    </source>
</evidence>
<dbReference type="AlphaFoldDB" id="A0A078KR66"/>
<evidence type="ECO:0000256" key="6">
    <source>
        <dbReference type="ARBA" id="ARBA00023141"/>
    </source>
</evidence>